<evidence type="ECO:0000313" key="8">
    <source>
        <dbReference type="Proteomes" id="UP000057043"/>
    </source>
</evidence>
<dbReference type="EMBL" id="LGHB01000037">
    <property type="protein sequence ID" value="KUK95176.1"/>
    <property type="molecule type" value="Genomic_DNA"/>
</dbReference>
<dbReference type="InterPro" id="IPR050765">
    <property type="entry name" value="Riboflavin_Biosynth_HTPR"/>
</dbReference>
<sequence>MRGIEKVKATTLPKVAIYNLSSLDGRLDRVSDSPDAMFLYYELSYSWKADAILMGSETIIVLGGHEPEEAAVEAPDPPQKLPPPGTEDLIYEPRPLLVVPDSRGRIHNWRLLQQEPWWRKIVVLCSEATPTSYLDYLGKRHLEYIIVGDDHVDLRRALEELNARYGVKSVRTDCGGTLNGVLLREGLADEVSVLICPTLVGGRRGTSLFDEGDVESANGFIQLRLTHMERVRGDAIWLRYEVAGRELPLEKT</sequence>
<accession>A0A101IHA8</accession>
<reference evidence="7 8" key="2">
    <citation type="journal article" date="2015" name="MBio">
        <title>Genome-Resolved Metagenomic Analysis Reveals Roles for Candidate Phyla and Other Microbial Community Members in Biogeochemical Transformations in Oil Reservoirs.</title>
        <authorList>
            <person name="Hu P."/>
            <person name="Tom L."/>
            <person name="Singh A."/>
            <person name="Thomas B.C."/>
            <person name="Baker B.J."/>
            <person name="Piceno Y.M."/>
            <person name="Andersen G.L."/>
            <person name="Banfield J.F."/>
        </authorList>
    </citation>
    <scope>NUCLEOTIDE SEQUENCE [LARGE SCALE GENOMIC DNA]</scope>
    <source>
        <strain evidence="5">57_489</strain>
    </source>
</reference>
<comment type="pathway">
    <text evidence="1">Cofactor biosynthesis; riboflavin biosynthesis.</text>
</comment>
<evidence type="ECO:0000256" key="3">
    <source>
        <dbReference type="ARBA" id="ARBA00023002"/>
    </source>
</evidence>
<evidence type="ECO:0000256" key="2">
    <source>
        <dbReference type="ARBA" id="ARBA00022857"/>
    </source>
</evidence>
<dbReference type="PANTHER" id="PTHR38011">
    <property type="entry name" value="DIHYDROFOLATE REDUCTASE FAMILY PROTEIN (AFU_ORTHOLOGUE AFUA_8G06820)"/>
    <property type="match status" value="1"/>
</dbReference>
<dbReference type="AlphaFoldDB" id="A0A101IHA8"/>
<dbReference type="PANTHER" id="PTHR38011:SF7">
    <property type="entry name" value="2,5-DIAMINO-6-RIBOSYLAMINO-4(3H)-PYRIMIDINONE 5'-PHOSPHATE REDUCTASE"/>
    <property type="match status" value="1"/>
</dbReference>
<dbReference type="Pfam" id="PF01872">
    <property type="entry name" value="RibD_C"/>
    <property type="match status" value="1"/>
</dbReference>
<keyword evidence="2" id="KW-0521">NADP</keyword>
<evidence type="ECO:0000313" key="6">
    <source>
        <dbReference type="EMBL" id="KUK95176.1"/>
    </source>
</evidence>
<dbReference type="Proteomes" id="UP000053961">
    <property type="component" value="Unassembled WGS sequence"/>
</dbReference>
<dbReference type="EMBL" id="LGFT01000011">
    <property type="protein sequence ID" value="KUK44986.1"/>
    <property type="molecule type" value="Genomic_DNA"/>
</dbReference>
<keyword evidence="3" id="KW-0560">Oxidoreductase</keyword>
<dbReference type="GO" id="GO:0009231">
    <property type="term" value="P:riboflavin biosynthetic process"/>
    <property type="evidence" value="ECO:0007669"/>
    <property type="project" value="InterPro"/>
</dbReference>
<gene>
    <name evidence="5" type="ORF">XD72_0692</name>
    <name evidence="6" type="ORF">XE07_1914</name>
</gene>
<proteinExistence type="predicted"/>
<dbReference type="PATRIC" id="fig|301375.6.peg.1359"/>
<feature type="domain" description="Bacterial bifunctional deaminase-reductase C-terminal" evidence="4">
    <location>
        <begin position="13"/>
        <end position="234"/>
    </location>
</feature>
<dbReference type="InterPro" id="IPR024072">
    <property type="entry name" value="DHFR-like_dom_sf"/>
</dbReference>
<organism evidence="6 7">
    <name type="scientific">Methanothrix harundinacea</name>
    <dbReference type="NCBI Taxonomy" id="301375"/>
    <lineage>
        <taxon>Archaea</taxon>
        <taxon>Methanobacteriati</taxon>
        <taxon>Methanobacteriota</taxon>
        <taxon>Stenosarchaea group</taxon>
        <taxon>Methanomicrobia</taxon>
        <taxon>Methanotrichales</taxon>
        <taxon>Methanotrichaceae</taxon>
        <taxon>Methanothrix</taxon>
    </lineage>
</organism>
<dbReference type="Proteomes" id="UP000057043">
    <property type="component" value="Unassembled WGS sequence"/>
</dbReference>
<evidence type="ECO:0000256" key="1">
    <source>
        <dbReference type="ARBA" id="ARBA00005104"/>
    </source>
</evidence>
<dbReference type="GO" id="GO:0008703">
    <property type="term" value="F:5-amino-6-(5-phosphoribosylamino)uracil reductase activity"/>
    <property type="evidence" value="ECO:0007669"/>
    <property type="project" value="InterPro"/>
</dbReference>
<reference evidence="6" key="1">
    <citation type="journal article" date="2015" name="MBio">
        <title>Genome-resolved metagenomic analysis reveals roles for candidate phyla and other microbial community members in biogeochemical transformations in oil reservoirs.</title>
        <authorList>
            <person name="Hu P."/>
            <person name="Tom L."/>
            <person name="Singh A."/>
            <person name="Thomas B.C."/>
            <person name="Baker B.J."/>
            <person name="Piceno Y.M."/>
            <person name="Andersen G.L."/>
            <person name="Banfield J.F."/>
        </authorList>
    </citation>
    <scope>NUCLEOTIDE SEQUENCE [LARGE SCALE GENOMIC DNA]</scope>
    <source>
        <strain evidence="6">56_747</strain>
    </source>
</reference>
<dbReference type="InterPro" id="IPR002734">
    <property type="entry name" value="RibDG_C"/>
</dbReference>
<comment type="caution">
    <text evidence="6">The sequence shown here is derived from an EMBL/GenBank/DDBJ whole genome shotgun (WGS) entry which is preliminary data.</text>
</comment>
<evidence type="ECO:0000259" key="4">
    <source>
        <dbReference type="Pfam" id="PF01872"/>
    </source>
</evidence>
<protein>
    <submittedName>
        <fullName evidence="6">Riboflavin biosynthesis protein RibD C-domain protein</fullName>
    </submittedName>
</protein>
<name>A0A101IHA8_9EURY</name>
<dbReference type="SUPFAM" id="SSF53597">
    <property type="entry name" value="Dihydrofolate reductase-like"/>
    <property type="match status" value="1"/>
</dbReference>
<evidence type="ECO:0000313" key="7">
    <source>
        <dbReference type="Proteomes" id="UP000053961"/>
    </source>
</evidence>
<evidence type="ECO:0000313" key="5">
    <source>
        <dbReference type="EMBL" id="KUK44986.1"/>
    </source>
</evidence>
<dbReference type="Gene3D" id="3.40.430.10">
    <property type="entry name" value="Dihydrofolate Reductase, subunit A"/>
    <property type="match status" value="1"/>
</dbReference>